<gene>
    <name evidence="1" type="ORF">SMRZ_LOCUS12324</name>
</gene>
<keyword evidence="2" id="KW-1185">Reference proteome</keyword>
<name>A0A183M8E9_9TREM</name>
<accession>A0A183M8E9</accession>
<dbReference type="EMBL" id="UZAI01007643">
    <property type="protein sequence ID" value="VDO99794.1"/>
    <property type="molecule type" value="Genomic_DNA"/>
</dbReference>
<organism evidence="1 2">
    <name type="scientific">Schistosoma margrebowiei</name>
    <dbReference type="NCBI Taxonomy" id="48269"/>
    <lineage>
        <taxon>Eukaryota</taxon>
        <taxon>Metazoa</taxon>
        <taxon>Spiralia</taxon>
        <taxon>Lophotrochozoa</taxon>
        <taxon>Platyhelminthes</taxon>
        <taxon>Trematoda</taxon>
        <taxon>Digenea</taxon>
        <taxon>Strigeidida</taxon>
        <taxon>Schistosomatoidea</taxon>
        <taxon>Schistosomatidae</taxon>
        <taxon>Schistosoma</taxon>
    </lineage>
</organism>
<dbReference type="Proteomes" id="UP000277204">
    <property type="component" value="Unassembled WGS sequence"/>
</dbReference>
<reference evidence="1 2" key="1">
    <citation type="submission" date="2018-11" db="EMBL/GenBank/DDBJ databases">
        <authorList>
            <consortium name="Pathogen Informatics"/>
        </authorList>
    </citation>
    <scope>NUCLEOTIDE SEQUENCE [LARGE SCALE GENOMIC DNA]</scope>
    <source>
        <strain evidence="1 2">Zambia</strain>
    </source>
</reference>
<protein>
    <submittedName>
        <fullName evidence="1">Uncharacterized protein</fullName>
    </submittedName>
</protein>
<evidence type="ECO:0000313" key="2">
    <source>
        <dbReference type="Proteomes" id="UP000277204"/>
    </source>
</evidence>
<evidence type="ECO:0000313" key="1">
    <source>
        <dbReference type="EMBL" id="VDO99794.1"/>
    </source>
</evidence>
<dbReference type="AlphaFoldDB" id="A0A183M8E9"/>
<sequence>MQIKTSSVAAVSASQEENQGPQMQVLINSCLRKILNIHWPDNISSSLLWRGQTSFELRRKLGKDGGNG</sequence>
<proteinExistence type="predicted"/>